<accession>A0A8S3D8L4</accession>
<evidence type="ECO:0000313" key="2">
    <source>
        <dbReference type="Proteomes" id="UP000676336"/>
    </source>
</evidence>
<organism evidence="1 2">
    <name type="scientific">Rotaria magnacalcarata</name>
    <dbReference type="NCBI Taxonomy" id="392030"/>
    <lineage>
        <taxon>Eukaryota</taxon>
        <taxon>Metazoa</taxon>
        <taxon>Spiralia</taxon>
        <taxon>Gnathifera</taxon>
        <taxon>Rotifera</taxon>
        <taxon>Eurotatoria</taxon>
        <taxon>Bdelloidea</taxon>
        <taxon>Philodinida</taxon>
        <taxon>Philodinidae</taxon>
        <taxon>Rotaria</taxon>
    </lineage>
</organism>
<dbReference type="AlphaFoldDB" id="A0A8S3D8L4"/>
<name>A0A8S3D8L4_9BILA</name>
<gene>
    <name evidence="1" type="ORF">SMN809_LOCUS56379</name>
</gene>
<evidence type="ECO:0000313" key="1">
    <source>
        <dbReference type="EMBL" id="CAF4992589.1"/>
    </source>
</evidence>
<sequence>TGADPDAFQIFQTSPANANTSLVSTGILRIRLRSPTKFVLKEILF</sequence>
<reference evidence="1" key="1">
    <citation type="submission" date="2021-02" db="EMBL/GenBank/DDBJ databases">
        <authorList>
            <person name="Nowell W R."/>
        </authorList>
    </citation>
    <scope>NUCLEOTIDE SEQUENCE</scope>
</reference>
<protein>
    <submittedName>
        <fullName evidence="1">Uncharacterized protein</fullName>
    </submittedName>
</protein>
<comment type="caution">
    <text evidence="1">The sequence shown here is derived from an EMBL/GenBank/DDBJ whole genome shotgun (WGS) entry which is preliminary data.</text>
</comment>
<dbReference type="EMBL" id="CAJOBI010201305">
    <property type="protein sequence ID" value="CAF4992589.1"/>
    <property type="molecule type" value="Genomic_DNA"/>
</dbReference>
<dbReference type="Proteomes" id="UP000676336">
    <property type="component" value="Unassembled WGS sequence"/>
</dbReference>
<feature type="non-terminal residue" evidence="1">
    <location>
        <position position="1"/>
    </location>
</feature>
<proteinExistence type="predicted"/>